<comment type="caution">
    <text evidence="3">The sequence shown here is derived from an EMBL/GenBank/DDBJ whole genome shotgun (WGS) entry which is preliminary data.</text>
</comment>
<dbReference type="InterPro" id="IPR050807">
    <property type="entry name" value="TransReg_Diox_bact_type"/>
</dbReference>
<organism evidence="3 4">
    <name type="scientific">Pararhizobium polonicum</name>
    <dbReference type="NCBI Taxonomy" id="1612624"/>
    <lineage>
        <taxon>Bacteria</taxon>
        <taxon>Pseudomonadati</taxon>
        <taxon>Pseudomonadota</taxon>
        <taxon>Alphaproteobacteria</taxon>
        <taxon>Hyphomicrobiales</taxon>
        <taxon>Rhizobiaceae</taxon>
        <taxon>Rhizobium/Agrobacterium group</taxon>
        <taxon>Pararhizobium</taxon>
    </lineage>
</organism>
<dbReference type="InterPro" id="IPR014710">
    <property type="entry name" value="RmlC-like_jellyroll"/>
</dbReference>
<dbReference type="InterPro" id="IPR001387">
    <property type="entry name" value="Cro/C1-type_HTH"/>
</dbReference>
<accession>A0A1C7P376</accession>
<keyword evidence="4" id="KW-1185">Reference proteome</keyword>
<dbReference type="InterPro" id="IPR013096">
    <property type="entry name" value="Cupin_2"/>
</dbReference>
<dbReference type="Proteomes" id="UP000093111">
    <property type="component" value="Unassembled WGS sequence"/>
</dbReference>
<evidence type="ECO:0000313" key="4">
    <source>
        <dbReference type="Proteomes" id="UP000093111"/>
    </source>
</evidence>
<protein>
    <submittedName>
        <fullName evidence="3">XRE family transcriptional regulator</fullName>
    </submittedName>
</protein>
<dbReference type="GO" id="GO:0003700">
    <property type="term" value="F:DNA-binding transcription factor activity"/>
    <property type="evidence" value="ECO:0007669"/>
    <property type="project" value="TreeGrafter"/>
</dbReference>
<dbReference type="GO" id="GO:0005829">
    <property type="term" value="C:cytosol"/>
    <property type="evidence" value="ECO:0007669"/>
    <property type="project" value="TreeGrafter"/>
</dbReference>
<dbReference type="Pfam" id="PF01381">
    <property type="entry name" value="HTH_3"/>
    <property type="match status" value="1"/>
</dbReference>
<dbReference type="PANTHER" id="PTHR46797">
    <property type="entry name" value="HTH-TYPE TRANSCRIPTIONAL REGULATOR"/>
    <property type="match status" value="1"/>
</dbReference>
<dbReference type="OrthoDB" id="189170at2"/>
<dbReference type="GO" id="GO:0003677">
    <property type="term" value="F:DNA binding"/>
    <property type="evidence" value="ECO:0007669"/>
    <property type="project" value="UniProtKB-KW"/>
</dbReference>
<dbReference type="AlphaFoldDB" id="A0A1C7P376"/>
<dbReference type="InterPro" id="IPR010982">
    <property type="entry name" value="Lambda_DNA-bd_dom_sf"/>
</dbReference>
<evidence type="ECO:0000256" key="1">
    <source>
        <dbReference type="ARBA" id="ARBA00023125"/>
    </source>
</evidence>
<dbReference type="CDD" id="cd02209">
    <property type="entry name" value="cupin_XRE_C"/>
    <property type="match status" value="1"/>
</dbReference>
<feature type="domain" description="HTH cro/C1-type" evidence="2">
    <location>
        <begin position="42"/>
        <end position="96"/>
    </location>
</feature>
<sequence length="219" mass="24193">MADAAIRDQSELIQDVIRRRADEIPKTDTENDVEEVNIGARLHQLRKSRKLTLQDVSKVTGVSASAFSKIERNELSPTIGTLQRIAQGLGIELPALLNGQETVLGTYGRRSVNRAGAGNAHDTMTCANVLLCSDMRNKKMTPILTNVTARSPDEYSIWAKSEAEIFLMVVEGTLVVHSRLYEPLELKQGDSMYYDANSEHVWTSAGEANAKVLWVLVVP</sequence>
<gene>
    <name evidence="3" type="ORF">ADU59_10305</name>
</gene>
<name>A0A1C7P376_9HYPH</name>
<dbReference type="SUPFAM" id="SSF47413">
    <property type="entry name" value="lambda repressor-like DNA-binding domains"/>
    <property type="match status" value="1"/>
</dbReference>
<dbReference type="PROSITE" id="PS50943">
    <property type="entry name" value="HTH_CROC1"/>
    <property type="match status" value="1"/>
</dbReference>
<dbReference type="EMBL" id="LGLV01000006">
    <property type="protein sequence ID" value="OBZ95743.1"/>
    <property type="molecule type" value="Genomic_DNA"/>
</dbReference>
<dbReference type="STRING" id="1612624.ADU59_10305"/>
<dbReference type="CDD" id="cd00093">
    <property type="entry name" value="HTH_XRE"/>
    <property type="match status" value="1"/>
</dbReference>
<dbReference type="Gene3D" id="2.60.120.10">
    <property type="entry name" value="Jelly Rolls"/>
    <property type="match status" value="1"/>
</dbReference>
<keyword evidence="1" id="KW-0238">DNA-binding</keyword>
<dbReference type="InterPro" id="IPR011051">
    <property type="entry name" value="RmlC_Cupin_sf"/>
</dbReference>
<reference evidence="3 4" key="1">
    <citation type="journal article" date="2016" name="Syst. Appl. Microbiol.">
        <title>Pararhizobium polonicum sp. nov. isolated from tumors on stone fruit rootstocks.</title>
        <authorList>
            <person name="Pulawska J."/>
            <person name="Kuzmanovic N."/>
            <person name="Willems A."/>
            <person name="Pothier J.F."/>
        </authorList>
    </citation>
    <scope>NUCLEOTIDE SEQUENCE [LARGE SCALE GENOMIC DNA]</scope>
    <source>
        <strain evidence="3 4">F5.1</strain>
    </source>
</reference>
<evidence type="ECO:0000259" key="2">
    <source>
        <dbReference type="PROSITE" id="PS50943"/>
    </source>
</evidence>
<dbReference type="RefSeq" id="WP_068953997.1">
    <property type="nucleotide sequence ID" value="NZ_LGLV01000006.1"/>
</dbReference>
<proteinExistence type="predicted"/>
<dbReference type="Gene3D" id="1.10.260.40">
    <property type="entry name" value="lambda repressor-like DNA-binding domains"/>
    <property type="match status" value="1"/>
</dbReference>
<dbReference type="Pfam" id="PF07883">
    <property type="entry name" value="Cupin_2"/>
    <property type="match status" value="1"/>
</dbReference>
<dbReference type="SMART" id="SM00530">
    <property type="entry name" value="HTH_XRE"/>
    <property type="match status" value="1"/>
</dbReference>
<dbReference type="PANTHER" id="PTHR46797:SF20">
    <property type="entry name" value="BLR4304 PROTEIN"/>
    <property type="match status" value="1"/>
</dbReference>
<dbReference type="SUPFAM" id="SSF51182">
    <property type="entry name" value="RmlC-like cupins"/>
    <property type="match status" value="1"/>
</dbReference>
<evidence type="ECO:0000313" key="3">
    <source>
        <dbReference type="EMBL" id="OBZ95743.1"/>
    </source>
</evidence>